<dbReference type="EMBL" id="BMMF01000008">
    <property type="protein sequence ID" value="GGK40375.1"/>
    <property type="molecule type" value="Genomic_DNA"/>
</dbReference>
<sequence>MRQARRTAILAGALAPLLLAGGLGPADASPAFNQRFEGRWVGAGTVQRESDPEPRRVTCTVDGEADAARIALAGTCRAMLIFTRAIGADLAVDGSGTYRGVYVGARVGPAQLSGEVAGDRIELAVRFPEGVGGGRQRMIIENPEGSDRFTLRVTDVVDGQRQEITNLVFERQ</sequence>
<dbReference type="RefSeq" id="WP_188913976.1">
    <property type="nucleotide sequence ID" value="NZ_BMMF01000008.1"/>
</dbReference>
<gene>
    <name evidence="2" type="ORF">GCM10011322_29400</name>
</gene>
<feature type="chain" id="PRO_5036895816" evidence="1">
    <location>
        <begin position="29"/>
        <end position="172"/>
    </location>
</feature>
<name>A0A917QB08_9HYPH</name>
<evidence type="ECO:0000256" key="1">
    <source>
        <dbReference type="SAM" id="SignalP"/>
    </source>
</evidence>
<keyword evidence="1" id="KW-0732">Signal</keyword>
<proteinExistence type="predicted"/>
<keyword evidence="3" id="KW-1185">Reference proteome</keyword>
<dbReference type="Proteomes" id="UP000600449">
    <property type="component" value="Unassembled WGS sequence"/>
</dbReference>
<reference evidence="2 3" key="1">
    <citation type="journal article" date="2014" name="Int. J. Syst. Evol. Microbiol.">
        <title>Complete genome sequence of Corynebacterium casei LMG S-19264T (=DSM 44701T), isolated from a smear-ripened cheese.</title>
        <authorList>
            <consortium name="US DOE Joint Genome Institute (JGI-PGF)"/>
            <person name="Walter F."/>
            <person name="Albersmeier A."/>
            <person name="Kalinowski J."/>
            <person name="Ruckert C."/>
        </authorList>
    </citation>
    <scope>NUCLEOTIDE SEQUENCE [LARGE SCALE GENOMIC DNA]</scope>
    <source>
        <strain evidence="2 3">CGMCC 1.9161</strain>
    </source>
</reference>
<evidence type="ECO:0000313" key="2">
    <source>
        <dbReference type="EMBL" id="GGK40375.1"/>
    </source>
</evidence>
<feature type="signal peptide" evidence="1">
    <location>
        <begin position="1"/>
        <end position="28"/>
    </location>
</feature>
<dbReference type="AlphaFoldDB" id="A0A917QB08"/>
<organism evidence="2 3">
    <name type="scientific">Salinarimonas ramus</name>
    <dbReference type="NCBI Taxonomy" id="690164"/>
    <lineage>
        <taxon>Bacteria</taxon>
        <taxon>Pseudomonadati</taxon>
        <taxon>Pseudomonadota</taxon>
        <taxon>Alphaproteobacteria</taxon>
        <taxon>Hyphomicrobiales</taxon>
        <taxon>Salinarimonadaceae</taxon>
        <taxon>Salinarimonas</taxon>
    </lineage>
</organism>
<evidence type="ECO:0000313" key="3">
    <source>
        <dbReference type="Proteomes" id="UP000600449"/>
    </source>
</evidence>
<protein>
    <submittedName>
        <fullName evidence="2">Uncharacterized protein</fullName>
    </submittedName>
</protein>
<accession>A0A917QB08</accession>
<comment type="caution">
    <text evidence="2">The sequence shown here is derived from an EMBL/GenBank/DDBJ whole genome shotgun (WGS) entry which is preliminary data.</text>
</comment>